<feature type="domain" description="Reverse transcriptase" evidence="1">
    <location>
        <begin position="1"/>
        <end position="81"/>
    </location>
</feature>
<dbReference type="InterPro" id="IPR043128">
    <property type="entry name" value="Rev_trsase/Diguanyl_cyclase"/>
</dbReference>
<gene>
    <name evidence="2" type="ORF">EPI10_015833</name>
</gene>
<dbReference type="EMBL" id="SMMG02000006">
    <property type="protein sequence ID" value="KAA3470097.1"/>
    <property type="molecule type" value="Genomic_DNA"/>
</dbReference>
<comment type="caution">
    <text evidence="2">The sequence shown here is derived from an EMBL/GenBank/DDBJ whole genome shotgun (WGS) entry which is preliminary data.</text>
</comment>
<dbReference type="PROSITE" id="PS50878">
    <property type="entry name" value="RT_POL"/>
    <property type="match status" value="1"/>
</dbReference>
<protein>
    <submittedName>
        <fullName evidence="2">Polyprotein</fullName>
    </submittedName>
</protein>
<proteinExistence type="predicted"/>
<accession>A0A5B6VM06</accession>
<keyword evidence="3" id="KW-1185">Reference proteome</keyword>
<organism evidence="2 3">
    <name type="scientific">Gossypium australe</name>
    <dbReference type="NCBI Taxonomy" id="47621"/>
    <lineage>
        <taxon>Eukaryota</taxon>
        <taxon>Viridiplantae</taxon>
        <taxon>Streptophyta</taxon>
        <taxon>Embryophyta</taxon>
        <taxon>Tracheophyta</taxon>
        <taxon>Spermatophyta</taxon>
        <taxon>Magnoliopsida</taxon>
        <taxon>eudicotyledons</taxon>
        <taxon>Gunneridae</taxon>
        <taxon>Pentapetalae</taxon>
        <taxon>rosids</taxon>
        <taxon>malvids</taxon>
        <taxon>Malvales</taxon>
        <taxon>Malvaceae</taxon>
        <taxon>Malvoideae</taxon>
        <taxon>Gossypium</taxon>
    </lineage>
</organism>
<evidence type="ECO:0000313" key="3">
    <source>
        <dbReference type="Proteomes" id="UP000325315"/>
    </source>
</evidence>
<dbReference type="InterPro" id="IPR000477">
    <property type="entry name" value="RT_dom"/>
</dbReference>
<dbReference type="PANTHER" id="PTHR33064">
    <property type="entry name" value="POL PROTEIN"/>
    <property type="match status" value="1"/>
</dbReference>
<dbReference type="InterPro" id="IPR051320">
    <property type="entry name" value="Viral_Replic_Matur_Polypro"/>
</dbReference>
<dbReference type="PANTHER" id="PTHR33064:SF37">
    <property type="entry name" value="RIBONUCLEASE H"/>
    <property type="match status" value="1"/>
</dbReference>
<dbReference type="InterPro" id="IPR043502">
    <property type="entry name" value="DNA/RNA_pol_sf"/>
</dbReference>
<dbReference type="OrthoDB" id="1914518at2759"/>
<reference evidence="3" key="1">
    <citation type="journal article" date="2019" name="Plant Biotechnol. J.">
        <title>Genome sequencing of the Australian wild diploid species Gossypium australe highlights disease resistance and delayed gland morphogenesis.</title>
        <authorList>
            <person name="Cai Y."/>
            <person name="Cai X."/>
            <person name="Wang Q."/>
            <person name="Wang P."/>
            <person name="Zhang Y."/>
            <person name="Cai C."/>
            <person name="Xu Y."/>
            <person name="Wang K."/>
            <person name="Zhou Z."/>
            <person name="Wang C."/>
            <person name="Geng S."/>
            <person name="Li B."/>
            <person name="Dong Q."/>
            <person name="Hou Y."/>
            <person name="Wang H."/>
            <person name="Ai P."/>
            <person name="Liu Z."/>
            <person name="Yi F."/>
            <person name="Sun M."/>
            <person name="An G."/>
            <person name="Cheng J."/>
            <person name="Zhang Y."/>
            <person name="Shi Q."/>
            <person name="Xie Y."/>
            <person name="Shi X."/>
            <person name="Chang Y."/>
            <person name="Huang F."/>
            <person name="Chen Y."/>
            <person name="Hong S."/>
            <person name="Mi L."/>
            <person name="Sun Q."/>
            <person name="Zhang L."/>
            <person name="Zhou B."/>
            <person name="Peng R."/>
            <person name="Zhang X."/>
            <person name="Liu F."/>
        </authorList>
    </citation>
    <scope>NUCLEOTIDE SEQUENCE [LARGE SCALE GENOMIC DNA]</scope>
    <source>
        <strain evidence="3">cv. PA1801</strain>
    </source>
</reference>
<evidence type="ECO:0000259" key="1">
    <source>
        <dbReference type="PROSITE" id="PS50878"/>
    </source>
</evidence>
<evidence type="ECO:0000313" key="2">
    <source>
        <dbReference type="EMBL" id="KAA3470097.1"/>
    </source>
</evidence>
<dbReference type="Gene3D" id="3.30.70.270">
    <property type="match status" value="1"/>
</dbReference>
<sequence>MPFGLKTAPLLFQKVMRKIFQPLMKNALIYIDDILLYSPNEESRIQLLEKFKSFILKHRIMLSEKKMQINKPEIEFLGMTLKDGQYSLGPHIAQELLKFPDENLSKKLVQQFLEIVNYLRDYIPKVSKKMLKKESPIWSSSQTKVVQCLKEML</sequence>
<dbReference type="Pfam" id="PF00078">
    <property type="entry name" value="RVT_1"/>
    <property type="match status" value="1"/>
</dbReference>
<dbReference type="AlphaFoldDB" id="A0A5B6VM06"/>
<dbReference type="SUPFAM" id="SSF56672">
    <property type="entry name" value="DNA/RNA polymerases"/>
    <property type="match status" value="1"/>
</dbReference>
<name>A0A5B6VM06_9ROSI</name>
<dbReference type="Proteomes" id="UP000325315">
    <property type="component" value="Unassembled WGS sequence"/>
</dbReference>